<feature type="domain" description="HTH gntR-type" evidence="4">
    <location>
        <begin position="6"/>
        <end position="73"/>
    </location>
</feature>
<dbReference type="GO" id="GO:0003700">
    <property type="term" value="F:DNA-binding transcription factor activity"/>
    <property type="evidence" value="ECO:0007669"/>
    <property type="project" value="InterPro"/>
</dbReference>
<dbReference type="eggNOG" id="COG1802">
    <property type="taxonomic scope" value="Bacteria"/>
</dbReference>
<dbReference type="EMBL" id="AGRW01000023">
    <property type="protein sequence ID" value="EIC03112.1"/>
    <property type="molecule type" value="Genomic_DNA"/>
</dbReference>
<dbReference type="CDD" id="cd07377">
    <property type="entry name" value="WHTH_GntR"/>
    <property type="match status" value="1"/>
</dbReference>
<evidence type="ECO:0000256" key="3">
    <source>
        <dbReference type="ARBA" id="ARBA00023163"/>
    </source>
</evidence>
<dbReference type="Pfam" id="PF07729">
    <property type="entry name" value="FCD"/>
    <property type="match status" value="1"/>
</dbReference>
<dbReference type="SUPFAM" id="SSF46785">
    <property type="entry name" value="Winged helix' DNA-binding domain"/>
    <property type="match status" value="1"/>
</dbReference>
<dbReference type="InterPro" id="IPR011711">
    <property type="entry name" value="GntR_C"/>
</dbReference>
<dbReference type="GO" id="GO:0003677">
    <property type="term" value="F:DNA binding"/>
    <property type="evidence" value="ECO:0007669"/>
    <property type="project" value="UniProtKB-KW"/>
</dbReference>
<evidence type="ECO:0000256" key="1">
    <source>
        <dbReference type="ARBA" id="ARBA00023015"/>
    </source>
</evidence>
<protein>
    <submittedName>
        <fullName evidence="5">Transcriptional regulator, GntR family</fullName>
    </submittedName>
</protein>
<dbReference type="InterPro" id="IPR036388">
    <property type="entry name" value="WH-like_DNA-bd_sf"/>
</dbReference>
<dbReference type="AlphaFoldDB" id="H7EH45"/>
<keyword evidence="6" id="KW-1185">Reference proteome</keyword>
<keyword evidence="1" id="KW-0805">Transcription regulation</keyword>
<dbReference type="PATRIC" id="fig|907348.3.peg.102"/>
<dbReference type="PROSITE" id="PS50949">
    <property type="entry name" value="HTH_GNTR"/>
    <property type="match status" value="1"/>
</dbReference>
<dbReference type="Proteomes" id="UP000003571">
    <property type="component" value="Unassembled WGS sequence"/>
</dbReference>
<dbReference type="PANTHER" id="PTHR43537:SF5">
    <property type="entry name" value="UXU OPERON TRANSCRIPTIONAL REGULATOR"/>
    <property type="match status" value="1"/>
</dbReference>
<reference evidence="5 6" key="1">
    <citation type="submission" date="2011-09" db="EMBL/GenBank/DDBJ databases">
        <title>The draft genome of Treponema saccharophilum DSM 2985.</title>
        <authorList>
            <consortium name="US DOE Joint Genome Institute (JGI-PGF)"/>
            <person name="Lucas S."/>
            <person name="Copeland A."/>
            <person name="Lapidus A."/>
            <person name="Glavina del Rio T."/>
            <person name="Dalin E."/>
            <person name="Tice H."/>
            <person name="Bruce D."/>
            <person name="Goodwin L."/>
            <person name="Pitluck S."/>
            <person name="Peters L."/>
            <person name="Kyrpides N."/>
            <person name="Mavromatis K."/>
            <person name="Ivanova N."/>
            <person name="Markowitz V."/>
            <person name="Cheng J.-F."/>
            <person name="Hugenholtz P."/>
            <person name="Woyke T."/>
            <person name="Wu D."/>
            <person name="Gronow S."/>
            <person name="Wellnitz S."/>
            <person name="Brambilla E."/>
            <person name="Klenk H.-P."/>
            <person name="Eisen J.A."/>
        </authorList>
    </citation>
    <scope>NUCLEOTIDE SEQUENCE [LARGE SCALE GENOMIC DNA]</scope>
    <source>
        <strain evidence="5 6">DSM 2985</strain>
    </source>
</reference>
<dbReference type="PRINTS" id="PR00035">
    <property type="entry name" value="HTHGNTR"/>
</dbReference>
<organism evidence="5 6">
    <name type="scientific">Treponema saccharophilum DSM 2985</name>
    <dbReference type="NCBI Taxonomy" id="907348"/>
    <lineage>
        <taxon>Bacteria</taxon>
        <taxon>Pseudomonadati</taxon>
        <taxon>Spirochaetota</taxon>
        <taxon>Spirochaetia</taxon>
        <taxon>Spirochaetales</taxon>
        <taxon>Treponemataceae</taxon>
        <taxon>Treponema</taxon>
    </lineage>
</organism>
<dbReference type="InterPro" id="IPR000524">
    <property type="entry name" value="Tscrpt_reg_HTH_GntR"/>
</dbReference>
<sequence>MRKNDSSVQSAVYNALRNNIMTLVLKPGTTMSTQEIAQKLNVSRTPVREAFIRLQRDGLVDIHPQKETLVSRIDFSKVEQERFVRESLECANIDLLVERCTRKDVNELELNLEKQRSTVRTCDYNSLIKLDNDFHAYMFKVTGQVLSWETIENTSNHYARIRMITVWNKDIMMETILQHQKILSAIQEQNAEYAKIYTKAHLHKLENQLKSLMSEYPDYFVTESIPAAERFEAILAQ</sequence>
<dbReference type="SMART" id="SM00895">
    <property type="entry name" value="FCD"/>
    <property type="match status" value="1"/>
</dbReference>
<dbReference type="Pfam" id="PF00392">
    <property type="entry name" value="GntR"/>
    <property type="match status" value="1"/>
</dbReference>
<dbReference type="OrthoDB" id="9799482at2"/>
<evidence type="ECO:0000259" key="4">
    <source>
        <dbReference type="PROSITE" id="PS50949"/>
    </source>
</evidence>
<proteinExistence type="predicted"/>
<gene>
    <name evidence="5" type="ORF">TresaDRAFT_2730</name>
</gene>
<dbReference type="PANTHER" id="PTHR43537">
    <property type="entry name" value="TRANSCRIPTIONAL REGULATOR, GNTR FAMILY"/>
    <property type="match status" value="1"/>
</dbReference>
<accession>H7EH45</accession>
<keyword evidence="2" id="KW-0238">DNA-binding</keyword>
<dbReference type="InterPro" id="IPR008920">
    <property type="entry name" value="TF_FadR/GntR_C"/>
</dbReference>
<evidence type="ECO:0000256" key="2">
    <source>
        <dbReference type="ARBA" id="ARBA00023125"/>
    </source>
</evidence>
<evidence type="ECO:0000313" key="6">
    <source>
        <dbReference type="Proteomes" id="UP000003571"/>
    </source>
</evidence>
<dbReference type="Gene3D" id="1.10.10.10">
    <property type="entry name" value="Winged helix-like DNA-binding domain superfamily/Winged helix DNA-binding domain"/>
    <property type="match status" value="1"/>
</dbReference>
<comment type="caution">
    <text evidence="5">The sequence shown here is derived from an EMBL/GenBank/DDBJ whole genome shotgun (WGS) entry which is preliminary data.</text>
</comment>
<dbReference type="SMART" id="SM00345">
    <property type="entry name" value="HTH_GNTR"/>
    <property type="match status" value="1"/>
</dbReference>
<dbReference type="Gene3D" id="1.20.120.530">
    <property type="entry name" value="GntR ligand-binding domain-like"/>
    <property type="match status" value="1"/>
</dbReference>
<dbReference type="STRING" id="907348.TresaDRAFT_2730"/>
<evidence type="ECO:0000313" key="5">
    <source>
        <dbReference type="EMBL" id="EIC03112.1"/>
    </source>
</evidence>
<dbReference type="InterPro" id="IPR036390">
    <property type="entry name" value="WH_DNA-bd_sf"/>
</dbReference>
<dbReference type="SUPFAM" id="SSF48008">
    <property type="entry name" value="GntR ligand-binding domain-like"/>
    <property type="match status" value="1"/>
</dbReference>
<keyword evidence="3" id="KW-0804">Transcription</keyword>
<name>H7EH45_9SPIR</name>
<dbReference type="RefSeq" id="WP_002701839.1">
    <property type="nucleotide sequence ID" value="NZ_AGRW01000023.1"/>
</dbReference>